<dbReference type="InterPro" id="IPR036779">
    <property type="entry name" value="LysM_dom_sf"/>
</dbReference>
<keyword evidence="2" id="KW-1133">Transmembrane helix</keyword>
<dbReference type="InterPro" id="IPR016047">
    <property type="entry name" value="M23ase_b-sheet_dom"/>
</dbReference>
<accession>A5CY85</accession>
<dbReference type="PANTHER" id="PTHR21666:SF270">
    <property type="entry name" value="MUREIN HYDROLASE ACTIVATOR ENVC"/>
    <property type="match status" value="1"/>
</dbReference>
<dbReference type="InterPro" id="IPR018392">
    <property type="entry name" value="LysM"/>
</dbReference>
<dbReference type="InterPro" id="IPR011098">
    <property type="entry name" value="G5_dom"/>
</dbReference>
<dbReference type="InterPro" id="IPR011055">
    <property type="entry name" value="Dup_hybrid_motif"/>
</dbReference>
<dbReference type="GO" id="GO:0004222">
    <property type="term" value="F:metalloendopeptidase activity"/>
    <property type="evidence" value="ECO:0007669"/>
    <property type="project" value="TreeGrafter"/>
</dbReference>
<dbReference type="Pfam" id="PF01476">
    <property type="entry name" value="LysM"/>
    <property type="match status" value="1"/>
</dbReference>
<feature type="domain" description="LysM" evidence="4">
    <location>
        <begin position="212"/>
        <end position="256"/>
    </location>
</feature>
<dbReference type="KEGG" id="pth:PTH_2862"/>
<organism evidence="5 6">
    <name type="scientific">Pelotomaculum thermopropionicum (strain DSM 13744 / JCM 10971 / SI)</name>
    <dbReference type="NCBI Taxonomy" id="370438"/>
    <lineage>
        <taxon>Bacteria</taxon>
        <taxon>Bacillati</taxon>
        <taxon>Bacillota</taxon>
        <taxon>Clostridia</taxon>
        <taxon>Eubacteriales</taxon>
        <taxon>Desulfotomaculaceae</taxon>
        <taxon>Pelotomaculum</taxon>
    </lineage>
</organism>
<dbReference type="CDD" id="cd12797">
    <property type="entry name" value="M23_peptidase"/>
    <property type="match status" value="1"/>
</dbReference>
<dbReference type="PROSITE" id="PS51109">
    <property type="entry name" value="G5"/>
    <property type="match status" value="1"/>
</dbReference>
<evidence type="ECO:0000256" key="1">
    <source>
        <dbReference type="ARBA" id="ARBA00022729"/>
    </source>
</evidence>
<dbReference type="SUPFAM" id="SSF51261">
    <property type="entry name" value="Duplicated hybrid motif"/>
    <property type="match status" value="1"/>
</dbReference>
<dbReference type="InterPro" id="IPR050570">
    <property type="entry name" value="Cell_wall_metabolism_enzyme"/>
</dbReference>
<evidence type="ECO:0000313" key="6">
    <source>
        <dbReference type="Proteomes" id="UP000006556"/>
    </source>
</evidence>
<feature type="transmembrane region" description="Helical" evidence="2">
    <location>
        <begin position="17"/>
        <end position="33"/>
    </location>
</feature>
<dbReference type="HOGENOM" id="CLU_027710_2_1_9"/>
<keyword evidence="1" id="KW-0732">Signal</keyword>
<dbReference type="Gene3D" id="3.10.350.10">
    <property type="entry name" value="LysM domain"/>
    <property type="match status" value="1"/>
</dbReference>
<dbReference type="EMBL" id="AP009389">
    <property type="protein sequence ID" value="BAF61042.1"/>
    <property type="molecule type" value="Genomic_DNA"/>
</dbReference>
<evidence type="ECO:0000313" key="5">
    <source>
        <dbReference type="EMBL" id="BAF61042.1"/>
    </source>
</evidence>
<dbReference type="PROSITE" id="PS51782">
    <property type="entry name" value="LYSM"/>
    <property type="match status" value="1"/>
</dbReference>
<keyword evidence="6" id="KW-1185">Reference proteome</keyword>
<dbReference type="eggNOG" id="COG3583">
    <property type="taxonomic scope" value="Bacteria"/>
</dbReference>
<reference evidence="6" key="1">
    <citation type="journal article" date="2008" name="Genome Res.">
        <title>The genome of Pelotomaculum thermopropionicum reveals niche-associated evolution in anaerobic microbiota.</title>
        <authorList>
            <person name="Kosaka T."/>
            <person name="Kato S."/>
            <person name="Shimoyama T."/>
            <person name="Ishii S."/>
            <person name="Abe T."/>
            <person name="Watanabe K."/>
        </authorList>
    </citation>
    <scope>NUCLEOTIDE SEQUENCE [LARGE SCALE GENOMIC DNA]</scope>
    <source>
        <strain evidence="6">DSM 13744 / JCM 10971 / SI</strain>
    </source>
</reference>
<gene>
    <name evidence="5" type="primary">NlpD</name>
    <name evidence="5" type="ordered locus">PTH_2862</name>
</gene>
<dbReference type="Pfam" id="PF07501">
    <property type="entry name" value="G5"/>
    <property type="match status" value="1"/>
</dbReference>
<keyword evidence="2" id="KW-0812">Transmembrane</keyword>
<feature type="transmembrane region" description="Helical" evidence="2">
    <location>
        <begin position="40"/>
        <end position="58"/>
    </location>
</feature>
<dbReference type="Gene3D" id="2.70.70.10">
    <property type="entry name" value="Glucose Permease (Domain IIA)"/>
    <property type="match status" value="1"/>
</dbReference>
<dbReference type="AlphaFoldDB" id="A5CY85"/>
<feature type="domain" description="G5" evidence="3">
    <location>
        <begin position="263"/>
        <end position="343"/>
    </location>
</feature>
<dbReference type="CDD" id="cd00118">
    <property type="entry name" value="LysM"/>
    <property type="match status" value="1"/>
</dbReference>
<sequence length="472" mass="51212">MPPELEGLRRLPGHEKFVLVIAYFVVIRQWLLRQPLYRRIMLGAALYLLVALTAYAVFGSNACAVVIDGRVVAVAADEKSARGTLGELIELKSAQAGIPVVAGEKVAYRGVRAEPGERLEGEALKEKLSQTVAFKARAAVIMINGEPKVFLKQVEDAEKVLDWLKALYPVQDGDQLEFKEKVEIGTAYAAVESILDLETAKKMVLWGSNKAQQYTVKEGDTLWDIARAIKYDMDQIILKNPGLDPDNLNVGQVLDLSREAPLITVVATRQVTVEEEIPYPVEVKNDDSLLPGERLVIRKGEPGERIVTYRIVRENGLETGREILEQKVLREASAEVVARSPVSIVAARGGSIRLNWPASGGVASPFGMRWGRMHEGVDIGAGYGSAVEAAAGGIVASAGWEGGYGNTVEINHGGGIVTRYAHLSSIKVRSGQRVDRGELIGLVGATGNTTGPHLHFEVLISGQPRDPLDYLP</sequence>
<dbReference type="Gene3D" id="2.20.230.10">
    <property type="entry name" value="Resuscitation-promoting factor rpfb"/>
    <property type="match status" value="1"/>
</dbReference>
<name>A5CY85_PELTS</name>
<dbReference type="Proteomes" id="UP000006556">
    <property type="component" value="Chromosome"/>
</dbReference>
<dbReference type="Pfam" id="PF01551">
    <property type="entry name" value="Peptidase_M23"/>
    <property type="match status" value="1"/>
</dbReference>
<dbReference type="SMART" id="SM00257">
    <property type="entry name" value="LysM"/>
    <property type="match status" value="1"/>
</dbReference>
<evidence type="ECO:0000256" key="2">
    <source>
        <dbReference type="SAM" id="Phobius"/>
    </source>
</evidence>
<evidence type="ECO:0000259" key="4">
    <source>
        <dbReference type="PROSITE" id="PS51782"/>
    </source>
</evidence>
<protein>
    <submittedName>
        <fullName evidence="5">Membrane protein</fullName>
    </submittedName>
</protein>
<keyword evidence="2" id="KW-0472">Membrane</keyword>
<proteinExistence type="predicted"/>
<evidence type="ECO:0000259" key="3">
    <source>
        <dbReference type="PROSITE" id="PS51109"/>
    </source>
</evidence>
<dbReference type="STRING" id="370438.PTH_2862"/>
<dbReference type="eggNOG" id="COG0739">
    <property type="taxonomic scope" value="Bacteria"/>
</dbReference>
<dbReference type="PANTHER" id="PTHR21666">
    <property type="entry name" value="PEPTIDASE-RELATED"/>
    <property type="match status" value="1"/>
</dbReference>
<dbReference type="SMART" id="SM01208">
    <property type="entry name" value="G5"/>
    <property type="match status" value="1"/>
</dbReference>